<evidence type="ECO:0000313" key="2">
    <source>
        <dbReference type="EMBL" id="CAH3039653.1"/>
    </source>
</evidence>
<sequence length="342" mass="38544">MECFQTSRSSTSSVFENNKLIYIHCVSKENFSVTLKGFTCISLICRDIHVSFLDSMDERRRALVPVTVENSTVDDLFAGVRSPVLIRINSSCDITVNNLQGDGLDRVLIWSLELIPAPAAQYVRPSIVNDSPLNEYFPPVELDECPCNCSSLTVFCLVAMVAETSECLASAATEDDSPVMSENECSPQDDDSENSDENTDSDPEEVEYFSETFSVKGSFWATRYQDALKKAVDLKANGVNVPVRASFESSNLKDKNAITFEVFDSTVWLVIGYCGVEKIPKLTKAIKKDEIISFKLCYIKRQWIPKISEFRFYAGVTIIKKDRWDKNDNNNQYNSNLSFLFE</sequence>
<reference evidence="2 3" key="1">
    <citation type="submission" date="2022-05" db="EMBL/GenBank/DDBJ databases">
        <authorList>
            <consortium name="Genoscope - CEA"/>
            <person name="William W."/>
        </authorList>
    </citation>
    <scope>NUCLEOTIDE SEQUENCE [LARGE SCALE GENOMIC DNA]</scope>
</reference>
<name>A0ABN8N2E6_9CNID</name>
<feature type="region of interest" description="Disordered" evidence="1">
    <location>
        <begin position="172"/>
        <end position="204"/>
    </location>
</feature>
<comment type="caution">
    <text evidence="2">The sequence shown here is derived from an EMBL/GenBank/DDBJ whole genome shotgun (WGS) entry which is preliminary data.</text>
</comment>
<proteinExistence type="predicted"/>
<accession>A0ABN8N2E6</accession>
<feature type="compositionally biased region" description="Acidic residues" evidence="1">
    <location>
        <begin position="187"/>
        <end position="204"/>
    </location>
</feature>
<protein>
    <submittedName>
        <fullName evidence="2">Uncharacterized protein</fullName>
    </submittedName>
</protein>
<evidence type="ECO:0000313" key="3">
    <source>
        <dbReference type="Proteomes" id="UP001159405"/>
    </source>
</evidence>
<dbReference type="Proteomes" id="UP001159405">
    <property type="component" value="Unassembled WGS sequence"/>
</dbReference>
<keyword evidence="3" id="KW-1185">Reference proteome</keyword>
<dbReference type="EMBL" id="CALNXK010000007">
    <property type="protein sequence ID" value="CAH3039653.1"/>
    <property type="molecule type" value="Genomic_DNA"/>
</dbReference>
<gene>
    <name evidence="2" type="ORF">PLOB_00042825</name>
</gene>
<organism evidence="2 3">
    <name type="scientific">Porites lobata</name>
    <dbReference type="NCBI Taxonomy" id="104759"/>
    <lineage>
        <taxon>Eukaryota</taxon>
        <taxon>Metazoa</taxon>
        <taxon>Cnidaria</taxon>
        <taxon>Anthozoa</taxon>
        <taxon>Hexacorallia</taxon>
        <taxon>Scleractinia</taxon>
        <taxon>Fungiina</taxon>
        <taxon>Poritidae</taxon>
        <taxon>Porites</taxon>
    </lineage>
</organism>
<evidence type="ECO:0000256" key="1">
    <source>
        <dbReference type="SAM" id="MobiDB-lite"/>
    </source>
</evidence>